<name>A0A382FRR5_9ZZZZ</name>
<gene>
    <name evidence="1" type="ORF">METZ01_LOCUS217777</name>
</gene>
<feature type="non-terminal residue" evidence="1">
    <location>
        <position position="1"/>
    </location>
</feature>
<evidence type="ECO:0000313" key="1">
    <source>
        <dbReference type="EMBL" id="SVB64923.1"/>
    </source>
</evidence>
<reference evidence="1" key="1">
    <citation type="submission" date="2018-05" db="EMBL/GenBank/DDBJ databases">
        <authorList>
            <person name="Lanie J.A."/>
            <person name="Ng W.-L."/>
            <person name="Kazmierczak K.M."/>
            <person name="Andrzejewski T.M."/>
            <person name="Davidsen T.M."/>
            <person name="Wayne K.J."/>
            <person name="Tettelin H."/>
            <person name="Glass J.I."/>
            <person name="Rusch D."/>
            <person name="Podicherti R."/>
            <person name="Tsui H.-C.T."/>
            <person name="Winkler M.E."/>
        </authorList>
    </citation>
    <scope>NUCLEOTIDE SEQUENCE</scope>
</reference>
<feature type="non-terminal residue" evidence="1">
    <location>
        <position position="36"/>
    </location>
</feature>
<proteinExistence type="predicted"/>
<sequence length="36" mass="3605">ASPLVSGSSGWSCCGMESMTYGTSTPGTCASWNSLT</sequence>
<dbReference type="AlphaFoldDB" id="A0A382FRR5"/>
<organism evidence="1">
    <name type="scientific">marine metagenome</name>
    <dbReference type="NCBI Taxonomy" id="408172"/>
    <lineage>
        <taxon>unclassified sequences</taxon>
        <taxon>metagenomes</taxon>
        <taxon>ecological metagenomes</taxon>
    </lineage>
</organism>
<protein>
    <submittedName>
        <fullName evidence="1">Uncharacterized protein</fullName>
    </submittedName>
</protein>
<accession>A0A382FRR5</accession>
<dbReference type="EMBL" id="UINC01051135">
    <property type="protein sequence ID" value="SVB64923.1"/>
    <property type="molecule type" value="Genomic_DNA"/>
</dbReference>